<dbReference type="EMBL" id="NAJQ01002018">
    <property type="protein sequence ID" value="TKA50023.1"/>
    <property type="molecule type" value="Genomic_DNA"/>
</dbReference>
<comment type="caution">
    <text evidence="2">The sequence shown here is derived from an EMBL/GenBank/DDBJ whole genome shotgun (WGS) entry which is preliminary data.</text>
</comment>
<reference evidence="2 3" key="1">
    <citation type="submission" date="2017-03" db="EMBL/GenBank/DDBJ databases">
        <title>Genomes of endolithic fungi from Antarctica.</title>
        <authorList>
            <person name="Coleine C."/>
            <person name="Masonjones S."/>
            <person name="Stajich J.E."/>
        </authorList>
    </citation>
    <scope>NUCLEOTIDE SEQUENCE [LARGE SCALE GENOMIC DNA]</scope>
    <source>
        <strain evidence="2 3">CCFEE 5184</strain>
    </source>
</reference>
<feature type="region of interest" description="Disordered" evidence="1">
    <location>
        <begin position="131"/>
        <end position="157"/>
    </location>
</feature>
<feature type="compositionally biased region" description="Basic and acidic residues" evidence="1">
    <location>
        <begin position="148"/>
        <end position="157"/>
    </location>
</feature>
<evidence type="ECO:0000256" key="1">
    <source>
        <dbReference type="SAM" id="MobiDB-lite"/>
    </source>
</evidence>
<dbReference type="Proteomes" id="UP000309340">
    <property type="component" value="Unassembled WGS sequence"/>
</dbReference>
<feature type="compositionally biased region" description="Basic and acidic residues" evidence="1">
    <location>
        <begin position="32"/>
        <end position="41"/>
    </location>
</feature>
<feature type="region of interest" description="Disordered" evidence="1">
    <location>
        <begin position="1"/>
        <end position="119"/>
    </location>
</feature>
<dbReference type="OrthoDB" id="3946241at2759"/>
<proteinExistence type="predicted"/>
<dbReference type="AlphaFoldDB" id="A0A4U0VLK0"/>
<evidence type="ECO:0000313" key="3">
    <source>
        <dbReference type="Proteomes" id="UP000309340"/>
    </source>
</evidence>
<feature type="non-terminal residue" evidence="2">
    <location>
        <position position="1"/>
    </location>
</feature>
<organism evidence="2 3">
    <name type="scientific">Friedmanniomyces simplex</name>
    <dbReference type="NCBI Taxonomy" id="329884"/>
    <lineage>
        <taxon>Eukaryota</taxon>
        <taxon>Fungi</taxon>
        <taxon>Dikarya</taxon>
        <taxon>Ascomycota</taxon>
        <taxon>Pezizomycotina</taxon>
        <taxon>Dothideomycetes</taxon>
        <taxon>Dothideomycetidae</taxon>
        <taxon>Mycosphaerellales</taxon>
        <taxon>Teratosphaeriaceae</taxon>
        <taxon>Friedmanniomyces</taxon>
    </lineage>
</organism>
<feature type="compositionally biased region" description="Polar residues" evidence="1">
    <location>
        <begin position="68"/>
        <end position="82"/>
    </location>
</feature>
<protein>
    <submittedName>
        <fullName evidence="2">Uncharacterized protein</fullName>
    </submittedName>
</protein>
<sequence>EAEAVELIKPRGMPRGLTIRKLSEPSRTPSLKVEDKTEQKAEITPTSTSTSTSTSPATSPNFSRPRLQATQHLINLCRNSASPPDESTVYPSPDDAPASRAPDEDPTISPCHSFRPSPELRHHQLASPHFTFQIPSNSNNNNNNNKSHIRDPPSIRVDPPRYDPTLLPAYQWADQHHSSAASSRPELPWSWTKRWTCCYCHAQTIVEQGDCASLECGHVRCAGGCAVIRGQQGGELRLY</sequence>
<name>A0A4U0VLK0_9PEZI</name>
<feature type="compositionally biased region" description="Low complexity" evidence="1">
    <location>
        <begin position="44"/>
        <end position="60"/>
    </location>
</feature>
<feature type="compositionally biased region" description="Low complexity" evidence="1">
    <location>
        <begin position="136"/>
        <end position="145"/>
    </location>
</feature>
<feature type="compositionally biased region" description="Low complexity" evidence="1">
    <location>
        <begin position="91"/>
        <end position="100"/>
    </location>
</feature>
<gene>
    <name evidence="2" type="ORF">B0A55_13227</name>
</gene>
<accession>A0A4U0VLK0</accession>
<keyword evidence="3" id="KW-1185">Reference proteome</keyword>
<evidence type="ECO:0000313" key="2">
    <source>
        <dbReference type="EMBL" id="TKA50023.1"/>
    </source>
</evidence>